<accession>A0A2C9VL63</accession>
<evidence type="ECO:0000313" key="1">
    <source>
        <dbReference type="EMBL" id="OAY46342.1"/>
    </source>
</evidence>
<protein>
    <submittedName>
        <fullName evidence="1">Uncharacterized protein</fullName>
    </submittedName>
</protein>
<gene>
    <name evidence="1" type="ORF">MANES_07G136600</name>
</gene>
<dbReference type="EMBL" id="CM004393">
    <property type="protein sequence ID" value="OAY46342.1"/>
    <property type="molecule type" value="Genomic_DNA"/>
</dbReference>
<proteinExistence type="predicted"/>
<name>A0A2C9VL63_MANES</name>
<reference evidence="1" key="1">
    <citation type="submission" date="2016-02" db="EMBL/GenBank/DDBJ databases">
        <title>WGS assembly of Manihot esculenta.</title>
        <authorList>
            <person name="Bredeson J.V."/>
            <person name="Prochnik S.E."/>
            <person name="Lyons J.B."/>
            <person name="Schmutz J."/>
            <person name="Grimwood J."/>
            <person name="Vrebalov J."/>
            <person name="Bart R.S."/>
            <person name="Amuge T."/>
            <person name="Ferguson M.E."/>
            <person name="Green R."/>
            <person name="Putnam N."/>
            <person name="Stites J."/>
            <person name="Rounsley S."/>
            <person name="Rokhsar D.S."/>
        </authorList>
    </citation>
    <scope>NUCLEOTIDE SEQUENCE [LARGE SCALE GENOMIC DNA]</scope>
    <source>
        <tissue evidence="1">Leaf</tissue>
    </source>
</reference>
<dbReference type="AlphaFoldDB" id="A0A2C9VL63"/>
<sequence>MHPSVLPKLDQLIFLKLSFIGLANFWTSRLGKSFISNHSQRFIERKREKEGKKAYSSGVLHTSK</sequence>
<organism evidence="1">
    <name type="scientific">Manihot esculenta</name>
    <name type="common">Cassava</name>
    <name type="synonym">Jatropha manihot</name>
    <dbReference type="NCBI Taxonomy" id="3983"/>
    <lineage>
        <taxon>Eukaryota</taxon>
        <taxon>Viridiplantae</taxon>
        <taxon>Streptophyta</taxon>
        <taxon>Embryophyta</taxon>
        <taxon>Tracheophyta</taxon>
        <taxon>Spermatophyta</taxon>
        <taxon>Magnoliopsida</taxon>
        <taxon>eudicotyledons</taxon>
        <taxon>Gunneridae</taxon>
        <taxon>Pentapetalae</taxon>
        <taxon>rosids</taxon>
        <taxon>fabids</taxon>
        <taxon>Malpighiales</taxon>
        <taxon>Euphorbiaceae</taxon>
        <taxon>Crotonoideae</taxon>
        <taxon>Manihoteae</taxon>
        <taxon>Manihot</taxon>
    </lineage>
</organism>